<dbReference type="PANTHER" id="PTHR30204:SF67">
    <property type="entry name" value="HTH-TYPE TRANSCRIPTIONAL REGULATOR MLRA-RELATED"/>
    <property type="match status" value="1"/>
</dbReference>
<dbReference type="Gene3D" id="1.10.1240.10">
    <property type="entry name" value="Methionine synthase domain"/>
    <property type="match status" value="1"/>
</dbReference>
<dbReference type="Gene3D" id="1.10.1660.10">
    <property type="match status" value="1"/>
</dbReference>
<dbReference type="SUPFAM" id="SSF52242">
    <property type="entry name" value="Cobalamin (vitamin B12)-binding domain"/>
    <property type="match status" value="1"/>
</dbReference>
<evidence type="ECO:0000256" key="2">
    <source>
        <dbReference type="ARBA" id="ARBA00023125"/>
    </source>
</evidence>
<dbReference type="GO" id="GO:0046872">
    <property type="term" value="F:metal ion binding"/>
    <property type="evidence" value="ECO:0007669"/>
    <property type="project" value="InterPro"/>
</dbReference>
<proteinExistence type="predicted"/>
<evidence type="ECO:0000259" key="4">
    <source>
        <dbReference type="PROSITE" id="PS50937"/>
    </source>
</evidence>
<dbReference type="InterPro" id="IPR036594">
    <property type="entry name" value="Meth_synthase_dom"/>
</dbReference>
<dbReference type="InterPro" id="IPR006158">
    <property type="entry name" value="Cobalamin-bd"/>
</dbReference>
<organism evidence="6 7">
    <name type="scientific">Amphibacillus marinus</name>
    <dbReference type="NCBI Taxonomy" id="872970"/>
    <lineage>
        <taxon>Bacteria</taxon>
        <taxon>Bacillati</taxon>
        <taxon>Bacillota</taxon>
        <taxon>Bacilli</taxon>
        <taxon>Bacillales</taxon>
        <taxon>Bacillaceae</taxon>
        <taxon>Amphibacillus</taxon>
    </lineage>
</organism>
<dbReference type="InterPro" id="IPR036724">
    <property type="entry name" value="Cobalamin-bd_sf"/>
</dbReference>
<evidence type="ECO:0000313" key="6">
    <source>
        <dbReference type="EMBL" id="SEN87283.1"/>
    </source>
</evidence>
<dbReference type="GO" id="GO:0003700">
    <property type="term" value="F:DNA-binding transcription factor activity"/>
    <property type="evidence" value="ECO:0007669"/>
    <property type="project" value="InterPro"/>
</dbReference>
<dbReference type="PROSITE" id="PS51332">
    <property type="entry name" value="B12_BINDING"/>
    <property type="match status" value="1"/>
</dbReference>
<evidence type="ECO:0000256" key="1">
    <source>
        <dbReference type="ARBA" id="ARBA00023015"/>
    </source>
</evidence>
<dbReference type="OrthoDB" id="9800334at2"/>
<accession>A0A1H8K2T8</accession>
<dbReference type="SUPFAM" id="SSF46955">
    <property type="entry name" value="Putative DNA-binding domain"/>
    <property type="match status" value="1"/>
</dbReference>
<evidence type="ECO:0000313" key="7">
    <source>
        <dbReference type="Proteomes" id="UP000199300"/>
    </source>
</evidence>
<dbReference type="Pfam" id="PF02607">
    <property type="entry name" value="B12-binding_2"/>
    <property type="match status" value="1"/>
</dbReference>
<dbReference type="RefSeq" id="WP_091495323.1">
    <property type="nucleotide sequence ID" value="NZ_FODJ01000002.1"/>
</dbReference>
<evidence type="ECO:0000259" key="5">
    <source>
        <dbReference type="PROSITE" id="PS51332"/>
    </source>
</evidence>
<dbReference type="InterPro" id="IPR000551">
    <property type="entry name" value="MerR-type_HTH_dom"/>
</dbReference>
<evidence type="ECO:0000256" key="3">
    <source>
        <dbReference type="ARBA" id="ARBA00023163"/>
    </source>
</evidence>
<gene>
    <name evidence="6" type="ORF">SAMN04488134_102155</name>
</gene>
<feature type="domain" description="B12-binding" evidence="5">
    <location>
        <begin position="171"/>
        <end position="293"/>
    </location>
</feature>
<dbReference type="InterPro" id="IPR009061">
    <property type="entry name" value="DNA-bd_dom_put_sf"/>
</dbReference>
<keyword evidence="3" id="KW-0804">Transcription</keyword>
<dbReference type="GO" id="GO:0031419">
    <property type="term" value="F:cobalamin binding"/>
    <property type="evidence" value="ECO:0007669"/>
    <property type="project" value="InterPro"/>
</dbReference>
<dbReference type="Proteomes" id="UP000199300">
    <property type="component" value="Unassembled WGS sequence"/>
</dbReference>
<dbReference type="InterPro" id="IPR047057">
    <property type="entry name" value="MerR_fam"/>
</dbReference>
<dbReference type="STRING" id="872970.SAMN04488134_102155"/>
<dbReference type="CDD" id="cd02065">
    <property type="entry name" value="B12-binding_like"/>
    <property type="match status" value="1"/>
</dbReference>
<keyword evidence="2" id="KW-0238">DNA-binding</keyword>
<reference evidence="6 7" key="1">
    <citation type="submission" date="2016-10" db="EMBL/GenBank/DDBJ databases">
        <authorList>
            <person name="de Groot N.N."/>
        </authorList>
    </citation>
    <scope>NUCLEOTIDE SEQUENCE [LARGE SCALE GENOMIC DNA]</scope>
    <source>
        <strain evidence="6 7">CGMCC 1.10434</strain>
    </source>
</reference>
<feature type="domain" description="HTH merR-type" evidence="4">
    <location>
        <begin position="1"/>
        <end position="46"/>
    </location>
</feature>
<dbReference type="PROSITE" id="PS50937">
    <property type="entry name" value="HTH_MERR_2"/>
    <property type="match status" value="1"/>
</dbReference>
<dbReference type="InterPro" id="IPR003759">
    <property type="entry name" value="Cbl-bd_cap"/>
</dbReference>
<dbReference type="Gene3D" id="3.40.50.280">
    <property type="entry name" value="Cobalamin-binding domain"/>
    <property type="match status" value="1"/>
</dbReference>
<keyword evidence="7" id="KW-1185">Reference proteome</keyword>
<sequence length="293" mass="33651">MYGIQKVAQIIGITPITLRAWENRYGVIKPARTNGGTRIYSEQDLEELIWVVEQRNTKKLTVKQAMALLQAKKDTLSTIPLTRASYSDYTTKVFNLLSNFQAKEATLLLDELIKKADHETIFHHILAPALIKVGEHWENKTLTVAQEHFISHYIQQAMAQHFYAFEPSHYLGKAISVCPPNEMHQIGLLLFSLFLKRRNIDVMFIGQDTPITDILLMIETEAIDLACFSITLSSHMPNLVELLDQLARHYPQVEIVIGGPSAQKLPENYQAFYMTGNLDDWEDWFSNRFKRNT</sequence>
<dbReference type="GO" id="GO:0003677">
    <property type="term" value="F:DNA binding"/>
    <property type="evidence" value="ECO:0007669"/>
    <property type="project" value="UniProtKB-KW"/>
</dbReference>
<keyword evidence="1" id="KW-0805">Transcription regulation</keyword>
<name>A0A1H8K2T8_9BACI</name>
<dbReference type="Pfam" id="PF02310">
    <property type="entry name" value="B12-binding"/>
    <property type="match status" value="1"/>
</dbReference>
<dbReference type="PANTHER" id="PTHR30204">
    <property type="entry name" value="REDOX-CYCLING DRUG-SENSING TRANSCRIPTIONAL ACTIVATOR SOXR"/>
    <property type="match status" value="1"/>
</dbReference>
<protein>
    <submittedName>
        <fullName evidence="6">B12 binding domain-containing protein</fullName>
    </submittedName>
</protein>
<dbReference type="Pfam" id="PF13411">
    <property type="entry name" value="MerR_1"/>
    <property type="match status" value="1"/>
</dbReference>
<dbReference type="AlphaFoldDB" id="A0A1H8K2T8"/>
<dbReference type="SMART" id="SM00422">
    <property type="entry name" value="HTH_MERR"/>
    <property type="match status" value="1"/>
</dbReference>
<dbReference type="EMBL" id="FODJ01000002">
    <property type="protein sequence ID" value="SEN87283.1"/>
    <property type="molecule type" value="Genomic_DNA"/>
</dbReference>